<feature type="transmembrane region" description="Helical" evidence="7">
    <location>
        <begin position="179"/>
        <end position="204"/>
    </location>
</feature>
<evidence type="ECO:0000313" key="10">
    <source>
        <dbReference type="Proteomes" id="UP000886886"/>
    </source>
</evidence>
<evidence type="ECO:0000259" key="8">
    <source>
        <dbReference type="PROSITE" id="PS50928"/>
    </source>
</evidence>
<evidence type="ECO:0000256" key="2">
    <source>
        <dbReference type="ARBA" id="ARBA00022448"/>
    </source>
</evidence>
<dbReference type="InterPro" id="IPR050901">
    <property type="entry name" value="BP-dep_ABC_trans_perm"/>
</dbReference>
<accession>A0A9D0ZVT4</accession>
<feature type="transmembrane region" description="Helical" evidence="7">
    <location>
        <begin position="237"/>
        <end position="257"/>
    </location>
</feature>
<organism evidence="9 10">
    <name type="scientific">Candidatus Limivivens merdigallinarum</name>
    <dbReference type="NCBI Taxonomy" id="2840859"/>
    <lineage>
        <taxon>Bacteria</taxon>
        <taxon>Bacillati</taxon>
        <taxon>Bacillota</taxon>
        <taxon>Clostridia</taxon>
        <taxon>Lachnospirales</taxon>
        <taxon>Lachnospiraceae</taxon>
        <taxon>Lachnospiraceae incertae sedis</taxon>
        <taxon>Candidatus Limivivens</taxon>
    </lineage>
</organism>
<dbReference type="GO" id="GO:0005886">
    <property type="term" value="C:plasma membrane"/>
    <property type="evidence" value="ECO:0007669"/>
    <property type="project" value="UniProtKB-SubCell"/>
</dbReference>
<dbReference type="Pfam" id="PF00528">
    <property type="entry name" value="BPD_transp_1"/>
    <property type="match status" value="1"/>
</dbReference>
<dbReference type="EMBL" id="DVFT01000137">
    <property type="protein sequence ID" value="HIQ96704.1"/>
    <property type="molecule type" value="Genomic_DNA"/>
</dbReference>
<dbReference type="PANTHER" id="PTHR32243">
    <property type="entry name" value="MALTOSE TRANSPORT SYSTEM PERMEASE-RELATED"/>
    <property type="match status" value="1"/>
</dbReference>
<keyword evidence="3" id="KW-1003">Cell membrane</keyword>
<protein>
    <submittedName>
        <fullName evidence="9">Carbohydrate ABC transporter permease</fullName>
    </submittedName>
</protein>
<feature type="transmembrane region" description="Helical" evidence="7">
    <location>
        <begin position="105"/>
        <end position="123"/>
    </location>
</feature>
<gene>
    <name evidence="9" type="ORF">IAB26_09090</name>
</gene>
<keyword evidence="5 7" id="KW-1133">Transmembrane helix</keyword>
<evidence type="ECO:0000256" key="6">
    <source>
        <dbReference type="ARBA" id="ARBA00023136"/>
    </source>
</evidence>
<evidence type="ECO:0000256" key="3">
    <source>
        <dbReference type="ARBA" id="ARBA00022475"/>
    </source>
</evidence>
<keyword evidence="4 7" id="KW-0812">Transmembrane</keyword>
<feature type="transmembrane region" description="Helical" evidence="7">
    <location>
        <begin position="69"/>
        <end position="93"/>
    </location>
</feature>
<sequence>MKARRWRLHLGEVLLWVLSLIILIPLVLIIVNSLKTPAETTVLTLNLPESWEFGNFAEVFRETNIVRSFFNSILITVVSIGLSVFLGTIAGYVLNRNMDFLNKKIYAFFLAGMVVPVQIIALVQVLQKIHMMDSYVGLILVYTAMFIPQTVFMVHGFVTTVPKDMDEAGIMDGCSPWQLFIRIMLPLLKPIIVTLFITQFVFVWNDFQMPLYLIQSSKNWTIVLGVYNFMGQYNSQWNMVCAYILLCTLPAVIVYLLGQKYIIDGMVAGAIKG</sequence>
<evidence type="ECO:0000256" key="1">
    <source>
        <dbReference type="ARBA" id="ARBA00004651"/>
    </source>
</evidence>
<feature type="transmembrane region" description="Helical" evidence="7">
    <location>
        <begin position="135"/>
        <end position="158"/>
    </location>
</feature>
<dbReference type="SUPFAM" id="SSF161098">
    <property type="entry name" value="MetI-like"/>
    <property type="match status" value="1"/>
</dbReference>
<evidence type="ECO:0000256" key="5">
    <source>
        <dbReference type="ARBA" id="ARBA00022989"/>
    </source>
</evidence>
<proteinExistence type="inferred from homology"/>
<dbReference type="GO" id="GO:0055085">
    <property type="term" value="P:transmembrane transport"/>
    <property type="evidence" value="ECO:0007669"/>
    <property type="project" value="InterPro"/>
</dbReference>
<comment type="caution">
    <text evidence="9">The sequence shown here is derived from an EMBL/GenBank/DDBJ whole genome shotgun (WGS) entry which is preliminary data.</text>
</comment>
<evidence type="ECO:0000256" key="7">
    <source>
        <dbReference type="RuleBase" id="RU363032"/>
    </source>
</evidence>
<dbReference type="CDD" id="cd06261">
    <property type="entry name" value="TM_PBP2"/>
    <property type="match status" value="1"/>
</dbReference>
<dbReference type="PROSITE" id="PS50928">
    <property type="entry name" value="ABC_TM1"/>
    <property type="match status" value="1"/>
</dbReference>
<keyword evidence="2 7" id="KW-0813">Transport</keyword>
<comment type="similarity">
    <text evidence="7">Belongs to the binding-protein-dependent transport system permease family.</text>
</comment>
<reference evidence="9" key="2">
    <citation type="journal article" date="2021" name="PeerJ">
        <title>Extensive microbial diversity within the chicken gut microbiome revealed by metagenomics and culture.</title>
        <authorList>
            <person name="Gilroy R."/>
            <person name="Ravi A."/>
            <person name="Getino M."/>
            <person name="Pursley I."/>
            <person name="Horton D.L."/>
            <person name="Alikhan N.F."/>
            <person name="Baker D."/>
            <person name="Gharbi K."/>
            <person name="Hall N."/>
            <person name="Watson M."/>
            <person name="Adriaenssens E.M."/>
            <person name="Foster-Nyarko E."/>
            <person name="Jarju S."/>
            <person name="Secka A."/>
            <person name="Antonio M."/>
            <person name="Oren A."/>
            <person name="Chaudhuri R.R."/>
            <person name="La Ragione R."/>
            <person name="Hildebrand F."/>
            <person name="Pallen M.J."/>
        </authorList>
    </citation>
    <scope>NUCLEOTIDE SEQUENCE</scope>
    <source>
        <strain evidence="9">ChiSjej3B21-11622</strain>
    </source>
</reference>
<feature type="transmembrane region" description="Helical" evidence="7">
    <location>
        <begin position="12"/>
        <end position="31"/>
    </location>
</feature>
<dbReference type="PANTHER" id="PTHR32243:SF24">
    <property type="entry name" value="DIACETYLCHITOBIOSE UPTAKE SYSTEM PERMEASE PROTEIN NGCG"/>
    <property type="match status" value="1"/>
</dbReference>
<reference evidence="9" key="1">
    <citation type="submission" date="2020-10" db="EMBL/GenBank/DDBJ databases">
        <authorList>
            <person name="Gilroy R."/>
        </authorList>
    </citation>
    <scope>NUCLEOTIDE SEQUENCE</scope>
    <source>
        <strain evidence="9">ChiSjej3B21-11622</strain>
    </source>
</reference>
<feature type="domain" description="ABC transmembrane type-1" evidence="8">
    <location>
        <begin position="69"/>
        <end position="258"/>
    </location>
</feature>
<evidence type="ECO:0000313" key="9">
    <source>
        <dbReference type="EMBL" id="HIQ96704.1"/>
    </source>
</evidence>
<dbReference type="InterPro" id="IPR000515">
    <property type="entry name" value="MetI-like"/>
</dbReference>
<comment type="subcellular location">
    <subcellularLocation>
        <location evidence="1 7">Cell membrane</location>
        <topology evidence="1 7">Multi-pass membrane protein</topology>
    </subcellularLocation>
</comment>
<evidence type="ECO:0000256" key="4">
    <source>
        <dbReference type="ARBA" id="ARBA00022692"/>
    </source>
</evidence>
<dbReference type="Proteomes" id="UP000886886">
    <property type="component" value="Unassembled WGS sequence"/>
</dbReference>
<name>A0A9D0ZVT4_9FIRM</name>
<keyword evidence="6 7" id="KW-0472">Membrane</keyword>
<dbReference type="AlphaFoldDB" id="A0A9D0ZVT4"/>
<dbReference type="Gene3D" id="1.10.3720.10">
    <property type="entry name" value="MetI-like"/>
    <property type="match status" value="1"/>
</dbReference>
<dbReference type="InterPro" id="IPR035906">
    <property type="entry name" value="MetI-like_sf"/>
</dbReference>